<dbReference type="OrthoDB" id="6356087at2759"/>
<dbReference type="AlphaFoldDB" id="A0A8R2NUI4"/>
<dbReference type="KEGG" id="api:100573526"/>
<evidence type="ECO:0000256" key="4">
    <source>
        <dbReference type="ARBA" id="ARBA00023125"/>
    </source>
</evidence>
<evidence type="ECO:0000256" key="5">
    <source>
        <dbReference type="PROSITE-ProRule" id="PRU00309"/>
    </source>
</evidence>
<dbReference type="GO" id="GO:0008270">
    <property type="term" value="F:zinc ion binding"/>
    <property type="evidence" value="ECO:0007669"/>
    <property type="project" value="UniProtKB-KW"/>
</dbReference>
<protein>
    <recommendedName>
        <fullName evidence="7">THAP-type domain-containing protein</fullName>
    </recommendedName>
</protein>
<dbReference type="InterPro" id="IPR038441">
    <property type="entry name" value="THAP_Znf_sf"/>
</dbReference>
<dbReference type="GeneID" id="100573526"/>
<keyword evidence="9" id="KW-1185">Reference proteome</keyword>
<dbReference type="PANTHER" id="PTHR46600:SF11">
    <property type="entry name" value="THAP DOMAIN-CONTAINING PROTEIN 10"/>
    <property type="match status" value="1"/>
</dbReference>
<keyword evidence="4 5" id="KW-0238">DNA-binding</keyword>
<keyword evidence="2 5" id="KW-0863">Zinc-finger</keyword>
<evidence type="ECO:0000313" key="9">
    <source>
        <dbReference type="Proteomes" id="UP000007819"/>
    </source>
</evidence>
<dbReference type="Gene3D" id="6.20.210.20">
    <property type="entry name" value="THAP domain"/>
    <property type="match status" value="1"/>
</dbReference>
<dbReference type="InterPro" id="IPR006612">
    <property type="entry name" value="THAP_Znf"/>
</dbReference>
<dbReference type="Pfam" id="PF05485">
    <property type="entry name" value="THAP"/>
    <property type="match status" value="1"/>
</dbReference>
<dbReference type="Proteomes" id="UP000007819">
    <property type="component" value="Chromosome A2"/>
</dbReference>
<feature type="region of interest" description="Disordered" evidence="6">
    <location>
        <begin position="160"/>
        <end position="213"/>
    </location>
</feature>
<name>A0A8R2NUI4_ACYPI</name>
<dbReference type="InterPro" id="IPR026516">
    <property type="entry name" value="THAP1/10"/>
</dbReference>
<dbReference type="PANTHER" id="PTHR46600">
    <property type="entry name" value="THAP DOMAIN-CONTAINING"/>
    <property type="match status" value="1"/>
</dbReference>
<feature type="compositionally biased region" description="Basic and acidic residues" evidence="6">
    <location>
        <begin position="160"/>
        <end position="173"/>
    </location>
</feature>
<reference evidence="9" key="1">
    <citation type="submission" date="2010-06" db="EMBL/GenBank/DDBJ databases">
        <authorList>
            <person name="Jiang H."/>
            <person name="Abraham K."/>
            <person name="Ali S."/>
            <person name="Alsbrooks S.L."/>
            <person name="Anim B.N."/>
            <person name="Anosike U.S."/>
            <person name="Attaway T."/>
            <person name="Bandaranaike D.P."/>
            <person name="Battles P.K."/>
            <person name="Bell S.N."/>
            <person name="Bell A.V."/>
            <person name="Beltran B."/>
            <person name="Bickham C."/>
            <person name="Bustamante Y."/>
            <person name="Caleb T."/>
            <person name="Canada A."/>
            <person name="Cardenas V."/>
            <person name="Carter K."/>
            <person name="Chacko J."/>
            <person name="Chandrabose M.N."/>
            <person name="Chavez D."/>
            <person name="Chavez A."/>
            <person name="Chen L."/>
            <person name="Chu H.-S."/>
            <person name="Claassen K.J."/>
            <person name="Cockrell R."/>
            <person name="Collins M."/>
            <person name="Cooper J.A."/>
            <person name="Cree A."/>
            <person name="Curry S.M."/>
            <person name="Da Y."/>
            <person name="Dao M.D."/>
            <person name="Das B."/>
            <person name="Davila M.-L."/>
            <person name="Davy-Carroll L."/>
            <person name="Denson S."/>
            <person name="Dinh H."/>
            <person name="Ebong V.E."/>
            <person name="Edwards J.R."/>
            <person name="Egan A."/>
            <person name="El-Daye J."/>
            <person name="Escobedo L."/>
            <person name="Fernandez S."/>
            <person name="Fernando P.R."/>
            <person name="Flagg N."/>
            <person name="Forbes L.D."/>
            <person name="Fowler R.G."/>
            <person name="Fu Q."/>
            <person name="Gabisi R.A."/>
            <person name="Ganer J."/>
            <person name="Garbino Pronczuk A."/>
            <person name="Garcia R.M."/>
            <person name="Garner T."/>
            <person name="Garrett T.E."/>
            <person name="Gonzalez D.A."/>
            <person name="Hamid H."/>
            <person name="Hawkins E.S."/>
            <person name="Hirani K."/>
            <person name="Hogues M.E."/>
            <person name="Hollins B."/>
            <person name="Hsiao C.-H."/>
            <person name="Jabil R."/>
            <person name="James M.L."/>
            <person name="Jhangiani S.N."/>
            <person name="Johnson B."/>
            <person name="Johnson Q."/>
            <person name="Joshi V."/>
            <person name="Kalu J.B."/>
            <person name="Kam C."/>
            <person name="Kashfia A."/>
            <person name="Keebler J."/>
            <person name="Kisamo H."/>
            <person name="Kovar C.L."/>
            <person name="Lago L.A."/>
            <person name="Lai C.-Y."/>
            <person name="Laidlaw J."/>
            <person name="Lara F."/>
            <person name="Le T.-K."/>
            <person name="Lee S.L."/>
            <person name="Legall F.H."/>
            <person name="Lemon S.J."/>
            <person name="Lewis L.R."/>
            <person name="Li B."/>
            <person name="Liu Y."/>
            <person name="Liu Y.-S."/>
            <person name="Lopez J."/>
            <person name="Lozado R.J."/>
            <person name="Lu J."/>
            <person name="Madu R.C."/>
            <person name="Maheshwari M."/>
            <person name="Maheshwari R."/>
            <person name="Malloy K."/>
            <person name="Martinez E."/>
            <person name="Mathew T."/>
            <person name="Mercado I.C."/>
            <person name="Mercado C."/>
            <person name="Meyer B."/>
            <person name="Montgomery K."/>
            <person name="Morgan M.B."/>
            <person name="Munidasa M."/>
            <person name="Nazareth L.V."/>
            <person name="Nelson J."/>
            <person name="Ng B.M."/>
            <person name="Nguyen N.B."/>
            <person name="Nguyen P.Q."/>
            <person name="Nguyen T."/>
            <person name="Obregon M."/>
            <person name="Okwuonu G.O."/>
            <person name="Onwere C.G."/>
            <person name="Orozco G."/>
            <person name="Parra A."/>
            <person name="Patel S."/>
            <person name="Patil S."/>
            <person name="Perez A."/>
            <person name="Perez Y."/>
            <person name="Pham C."/>
            <person name="Primus E.L."/>
            <person name="Pu L.-L."/>
            <person name="Puazo M."/>
            <person name="Qin X."/>
            <person name="Quiroz J.B."/>
            <person name="Reese J."/>
            <person name="Richards S."/>
            <person name="Rives C.M."/>
            <person name="Robberts R."/>
            <person name="Ruiz S.J."/>
            <person name="Ruiz M.J."/>
            <person name="Santibanez J."/>
            <person name="Schneider B.W."/>
            <person name="Sisson I."/>
            <person name="Smith M."/>
            <person name="Sodergren E."/>
            <person name="Song X.-Z."/>
            <person name="Song B.B."/>
            <person name="Summersgill H."/>
            <person name="Thelus R."/>
            <person name="Thornton R.D."/>
            <person name="Trejos Z.Y."/>
            <person name="Usmani K."/>
            <person name="Vattathil S."/>
            <person name="Villasana D."/>
            <person name="Walker D.L."/>
            <person name="Wang S."/>
            <person name="Wang K."/>
            <person name="White C.S."/>
            <person name="Williams A.C."/>
            <person name="Williamson J."/>
            <person name="Wilson K."/>
            <person name="Woghiren I.O."/>
            <person name="Woodworth J.R."/>
            <person name="Worley K.C."/>
            <person name="Wright R.A."/>
            <person name="Wu W."/>
            <person name="Young L."/>
            <person name="Zhang L."/>
            <person name="Zhang J."/>
            <person name="Zhu Y."/>
            <person name="Muzny D.M."/>
            <person name="Weinstock G."/>
            <person name="Gibbs R.A."/>
        </authorList>
    </citation>
    <scope>NUCLEOTIDE SEQUENCE [LARGE SCALE GENOMIC DNA]</scope>
    <source>
        <strain evidence="9">LSR1</strain>
    </source>
</reference>
<keyword evidence="3" id="KW-0862">Zinc</keyword>
<feature type="compositionally biased region" description="Polar residues" evidence="6">
    <location>
        <begin position="189"/>
        <end position="205"/>
    </location>
</feature>
<dbReference type="RefSeq" id="XP_029345763.1">
    <property type="nucleotide sequence ID" value="XM_029489903.1"/>
</dbReference>
<dbReference type="PROSITE" id="PS50950">
    <property type="entry name" value="ZF_THAP"/>
    <property type="match status" value="1"/>
</dbReference>
<dbReference type="SMART" id="SM00692">
    <property type="entry name" value="DM3"/>
    <property type="match status" value="1"/>
</dbReference>
<dbReference type="SUPFAM" id="SSF57716">
    <property type="entry name" value="Glucocorticoid receptor-like (DNA-binding domain)"/>
    <property type="match status" value="1"/>
</dbReference>
<evidence type="ECO:0000259" key="7">
    <source>
        <dbReference type="PROSITE" id="PS50950"/>
    </source>
</evidence>
<accession>A0A8R2NUI4</accession>
<evidence type="ECO:0000256" key="6">
    <source>
        <dbReference type="SAM" id="MobiDB-lite"/>
    </source>
</evidence>
<evidence type="ECO:0000256" key="2">
    <source>
        <dbReference type="ARBA" id="ARBA00022771"/>
    </source>
</evidence>
<keyword evidence="1" id="KW-0479">Metal-binding</keyword>
<reference evidence="8" key="2">
    <citation type="submission" date="2022-06" db="UniProtKB">
        <authorList>
            <consortium name="EnsemblMetazoa"/>
        </authorList>
    </citation>
    <scope>IDENTIFICATION</scope>
</reference>
<feature type="domain" description="THAP-type" evidence="7">
    <location>
        <begin position="1"/>
        <end position="83"/>
    </location>
</feature>
<evidence type="ECO:0000313" key="8">
    <source>
        <dbReference type="EnsemblMetazoa" id="XP_029345763.1"/>
    </source>
</evidence>
<dbReference type="SMART" id="SM00980">
    <property type="entry name" value="THAP"/>
    <property type="match status" value="1"/>
</dbReference>
<organism evidence="8 9">
    <name type="scientific">Acyrthosiphon pisum</name>
    <name type="common">Pea aphid</name>
    <dbReference type="NCBI Taxonomy" id="7029"/>
    <lineage>
        <taxon>Eukaryota</taxon>
        <taxon>Metazoa</taxon>
        <taxon>Ecdysozoa</taxon>
        <taxon>Arthropoda</taxon>
        <taxon>Hexapoda</taxon>
        <taxon>Insecta</taxon>
        <taxon>Pterygota</taxon>
        <taxon>Neoptera</taxon>
        <taxon>Paraneoptera</taxon>
        <taxon>Hemiptera</taxon>
        <taxon>Sternorrhyncha</taxon>
        <taxon>Aphidomorpha</taxon>
        <taxon>Aphidoidea</taxon>
        <taxon>Aphididae</taxon>
        <taxon>Macrosiphini</taxon>
        <taxon>Acyrthosiphon</taxon>
    </lineage>
</organism>
<sequence length="261" mass="29660">MPVACAAYGCSNRRKPDGGLSFFEFPLGNPELLKQWLQAMKIKQFTPSQYSKICSEHFLCSDILDRPGTYKKHLKPDAVPTVFPAMPSYYQPIPKKPRRIVQRTIPKEVTVLRSNENHKVMSSINENNTEVENCTSVSTENQNLTESDVSDQGIEMVKMEPSKETGEPMEVEKPSIVNNNHLNKKKHSQPSMSSPEPNDVKNNGSNKRRKKYNLRSDALESLELQVPPTLGELPQCIIHISENGQNLHVFSWKTNKNYLSY</sequence>
<evidence type="ECO:0000256" key="1">
    <source>
        <dbReference type="ARBA" id="ARBA00022723"/>
    </source>
</evidence>
<dbReference type="GO" id="GO:0043565">
    <property type="term" value="F:sequence-specific DNA binding"/>
    <property type="evidence" value="ECO:0007669"/>
    <property type="project" value="InterPro"/>
</dbReference>
<evidence type="ECO:0000256" key="3">
    <source>
        <dbReference type="ARBA" id="ARBA00022833"/>
    </source>
</evidence>
<proteinExistence type="predicted"/>
<dbReference type="EnsemblMetazoa" id="XM_029489903.1">
    <property type="protein sequence ID" value="XP_029345763.1"/>
    <property type="gene ID" value="LOC100573526"/>
</dbReference>